<dbReference type="InterPro" id="IPR010982">
    <property type="entry name" value="Lambda_DNA-bd_dom_sf"/>
</dbReference>
<dbReference type="CDD" id="cd01392">
    <property type="entry name" value="HTH_LacI"/>
    <property type="match status" value="1"/>
</dbReference>
<dbReference type="Gene3D" id="3.40.50.2300">
    <property type="match status" value="2"/>
</dbReference>
<protein>
    <submittedName>
        <fullName evidence="6">LacI family DNA-binding transcriptional regulator</fullName>
    </submittedName>
</protein>
<dbReference type="PANTHER" id="PTHR30146">
    <property type="entry name" value="LACI-RELATED TRANSCRIPTIONAL REPRESSOR"/>
    <property type="match status" value="1"/>
</dbReference>
<dbReference type="Pfam" id="PF00356">
    <property type="entry name" value="LacI"/>
    <property type="match status" value="1"/>
</dbReference>
<dbReference type="InterPro" id="IPR028082">
    <property type="entry name" value="Peripla_BP_I"/>
</dbReference>
<accession>A0A848R9E1</accession>
<dbReference type="GO" id="GO:0003700">
    <property type="term" value="F:DNA-binding transcription factor activity"/>
    <property type="evidence" value="ECO:0007669"/>
    <property type="project" value="TreeGrafter"/>
</dbReference>
<dbReference type="CDD" id="cd06267">
    <property type="entry name" value="PBP1_LacI_sugar_binding-like"/>
    <property type="match status" value="1"/>
</dbReference>
<proteinExistence type="predicted"/>
<dbReference type="Pfam" id="PF13377">
    <property type="entry name" value="Peripla_BP_3"/>
    <property type="match status" value="1"/>
</dbReference>
<sequence length="331" mass="37906">MTTLKDVAKLANVDISTVSRALNNKGYVHPQTKKRIMNAVKELSYRPNLLVNGVKKGKRRNICVIIPSLFLSMFGELVQLIEEKARDYEYEIVIINTNDNPDVEELSLKKIRDSYADGLLLVSTGQNKRLIRDINLFDIPVVQIVRNQTDLLSSVDVNYFNCAHEGVYFLHKCGCDRIALINGIMEIRPFYDRYKGYSKACSELDIEDLSINNNYHNMNFFNNGYDKFIELIKKYENIDAILTANDLQAMGVLRAAKDCEYEIPDELKILSLTGYSMGDLLETRISSMEMPLEDIANKSLELLINKIKCKSDYTQVEHITFNTSLNIRETT</sequence>
<keyword evidence="4" id="KW-0804">Transcription</keyword>
<dbReference type="RefSeq" id="WP_169970248.1">
    <property type="nucleotide sequence ID" value="NZ_JABDSR010000016.1"/>
</dbReference>
<dbReference type="SUPFAM" id="SSF47413">
    <property type="entry name" value="lambda repressor-like DNA-binding domains"/>
    <property type="match status" value="1"/>
</dbReference>
<gene>
    <name evidence="6" type="ORF">HKO22_09400</name>
</gene>
<organism evidence="6 7">
    <name type="scientific">Peptoniphilus faecalis</name>
    <dbReference type="NCBI Taxonomy" id="2731255"/>
    <lineage>
        <taxon>Bacteria</taxon>
        <taxon>Bacillati</taxon>
        <taxon>Bacillota</taxon>
        <taxon>Tissierellia</taxon>
        <taxon>Tissierellales</taxon>
        <taxon>Peptoniphilaceae</taxon>
        <taxon>Peptoniphilus</taxon>
    </lineage>
</organism>
<dbReference type="PANTHER" id="PTHR30146:SF95">
    <property type="entry name" value="RIBOSE OPERON REPRESSOR"/>
    <property type="match status" value="1"/>
</dbReference>
<dbReference type="GO" id="GO:0000976">
    <property type="term" value="F:transcription cis-regulatory region binding"/>
    <property type="evidence" value="ECO:0007669"/>
    <property type="project" value="TreeGrafter"/>
</dbReference>
<reference evidence="6" key="1">
    <citation type="submission" date="2020-04" db="EMBL/GenBank/DDBJ databases">
        <title>Peptoniphilus sp. nov. isolated from swine feces.</title>
        <authorList>
            <person name="Ryu S.W."/>
        </authorList>
    </citation>
    <scope>NUCLEOTIDE SEQUENCE [LARGE SCALE GENOMIC DNA]</scope>
    <source>
        <strain evidence="6">AGMB00490</strain>
    </source>
</reference>
<keyword evidence="1" id="KW-0678">Repressor</keyword>
<evidence type="ECO:0000256" key="4">
    <source>
        <dbReference type="ARBA" id="ARBA00023163"/>
    </source>
</evidence>
<name>A0A848R9E1_9FIRM</name>
<dbReference type="InterPro" id="IPR000843">
    <property type="entry name" value="HTH_LacI"/>
</dbReference>
<evidence type="ECO:0000259" key="5">
    <source>
        <dbReference type="PROSITE" id="PS50932"/>
    </source>
</evidence>
<evidence type="ECO:0000256" key="1">
    <source>
        <dbReference type="ARBA" id="ARBA00022491"/>
    </source>
</evidence>
<dbReference type="SMART" id="SM00354">
    <property type="entry name" value="HTH_LACI"/>
    <property type="match status" value="1"/>
</dbReference>
<dbReference type="EMBL" id="JABDSR010000016">
    <property type="protein sequence ID" value="NMW85937.1"/>
    <property type="molecule type" value="Genomic_DNA"/>
</dbReference>
<evidence type="ECO:0000313" key="7">
    <source>
        <dbReference type="Proteomes" id="UP000568273"/>
    </source>
</evidence>
<dbReference type="PROSITE" id="PS50932">
    <property type="entry name" value="HTH_LACI_2"/>
    <property type="match status" value="1"/>
</dbReference>
<dbReference type="InterPro" id="IPR046335">
    <property type="entry name" value="LacI/GalR-like_sensor"/>
</dbReference>
<dbReference type="Proteomes" id="UP000568273">
    <property type="component" value="Unassembled WGS sequence"/>
</dbReference>
<evidence type="ECO:0000256" key="3">
    <source>
        <dbReference type="ARBA" id="ARBA00023125"/>
    </source>
</evidence>
<dbReference type="SUPFAM" id="SSF53822">
    <property type="entry name" value="Periplasmic binding protein-like I"/>
    <property type="match status" value="1"/>
</dbReference>
<evidence type="ECO:0000313" key="6">
    <source>
        <dbReference type="EMBL" id="NMW85937.1"/>
    </source>
</evidence>
<keyword evidence="7" id="KW-1185">Reference proteome</keyword>
<feature type="domain" description="HTH lacI-type" evidence="5">
    <location>
        <begin position="2"/>
        <end position="56"/>
    </location>
</feature>
<keyword evidence="2" id="KW-0805">Transcription regulation</keyword>
<evidence type="ECO:0000256" key="2">
    <source>
        <dbReference type="ARBA" id="ARBA00023015"/>
    </source>
</evidence>
<dbReference type="AlphaFoldDB" id="A0A848R9E1"/>
<keyword evidence="3 6" id="KW-0238">DNA-binding</keyword>
<dbReference type="Gene3D" id="1.10.260.40">
    <property type="entry name" value="lambda repressor-like DNA-binding domains"/>
    <property type="match status" value="1"/>
</dbReference>
<comment type="caution">
    <text evidence="6">The sequence shown here is derived from an EMBL/GenBank/DDBJ whole genome shotgun (WGS) entry which is preliminary data.</text>
</comment>